<dbReference type="SUPFAM" id="SSF81606">
    <property type="entry name" value="PP2C-like"/>
    <property type="match status" value="1"/>
</dbReference>
<reference evidence="10 11" key="1">
    <citation type="submission" date="2010-12" db="EMBL/GenBank/DDBJ databases">
        <title>Complete sequence of Desulfurispirillum indicum S5.</title>
        <authorList>
            <consortium name="US DOE Joint Genome Institute"/>
            <person name="Lucas S."/>
            <person name="Copeland A."/>
            <person name="Lapidus A."/>
            <person name="Cheng J.-F."/>
            <person name="Goodwin L."/>
            <person name="Pitluck S."/>
            <person name="Chertkov O."/>
            <person name="Held B."/>
            <person name="Detter J.C."/>
            <person name="Han C."/>
            <person name="Tapia R."/>
            <person name="Land M."/>
            <person name="Hauser L."/>
            <person name="Kyrpides N."/>
            <person name="Ivanova N."/>
            <person name="Mikhailova N."/>
            <person name="Haggblom M."/>
            <person name="Rauschenbach I."/>
            <person name="Bini E."/>
            <person name="Woyke T."/>
        </authorList>
    </citation>
    <scope>NUCLEOTIDE SEQUENCE [LARGE SCALE GENOMIC DNA]</scope>
    <source>
        <strain evidence="11">ATCC BAA-1389 / DSM 22839 / S5</strain>
    </source>
</reference>
<dbReference type="InterPro" id="IPR036457">
    <property type="entry name" value="PPM-type-like_dom_sf"/>
</dbReference>
<feature type="transmembrane region" description="Helical" evidence="7">
    <location>
        <begin position="391"/>
        <end position="411"/>
    </location>
</feature>
<dbReference type="OrthoDB" id="567977at2"/>
<dbReference type="GO" id="GO:0022857">
    <property type="term" value="F:transmembrane transporter activity"/>
    <property type="evidence" value="ECO:0007669"/>
    <property type="project" value="InterPro"/>
</dbReference>
<dbReference type="Gene3D" id="3.60.40.10">
    <property type="entry name" value="PPM-type phosphatase domain"/>
    <property type="match status" value="1"/>
</dbReference>
<feature type="transmembrane region" description="Helical" evidence="7">
    <location>
        <begin position="114"/>
        <end position="134"/>
    </location>
</feature>
<keyword evidence="4" id="KW-0378">Hydrolase</keyword>
<evidence type="ECO:0000256" key="7">
    <source>
        <dbReference type="SAM" id="Phobius"/>
    </source>
</evidence>
<feature type="domain" description="GAF" evidence="8">
    <location>
        <begin position="677"/>
        <end position="826"/>
    </location>
</feature>
<comment type="subcellular location">
    <subcellularLocation>
        <location evidence="1">Membrane</location>
        <topology evidence="1">Multi-pass membrane protein</topology>
    </subcellularLocation>
</comment>
<dbReference type="InterPro" id="IPR038377">
    <property type="entry name" value="Na/Glc_symporter_sf"/>
</dbReference>
<dbReference type="KEGG" id="din:Selin_0596"/>
<evidence type="ECO:0000256" key="5">
    <source>
        <dbReference type="ARBA" id="ARBA00022989"/>
    </source>
</evidence>
<gene>
    <name evidence="10" type="ordered locus">Selin_0596</name>
</gene>
<feature type="transmembrane region" description="Helical" evidence="7">
    <location>
        <begin position="167"/>
        <end position="187"/>
    </location>
</feature>
<dbReference type="InterPro" id="IPR001932">
    <property type="entry name" value="PPM-type_phosphatase-like_dom"/>
</dbReference>
<dbReference type="InterPro" id="IPR003018">
    <property type="entry name" value="GAF"/>
</dbReference>
<dbReference type="PANTHER" id="PTHR43156:SF2">
    <property type="entry name" value="STAGE II SPORULATION PROTEIN E"/>
    <property type="match status" value="1"/>
</dbReference>
<feature type="transmembrane region" description="Helical" evidence="7">
    <location>
        <begin position="256"/>
        <end position="274"/>
    </location>
</feature>
<feature type="transmembrane region" description="Helical" evidence="7">
    <location>
        <begin position="450"/>
        <end position="473"/>
    </location>
</feature>
<evidence type="ECO:0000259" key="8">
    <source>
        <dbReference type="SMART" id="SM00065"/>
    </source>
</evidence>
<dbReference type="Gene3D" id="1.20.1730.10">
    <property type="entry name" value="Sodium/glucose cotransporter"/>
    <property type="match status" value="1"/>
</dbReference>
<evidence type="ECO:0000259" key="9">
    <source>
        <dbReference type="SMART" id="SM00331"/>
    </source>
</evidence>
<feature type="transmembrane region" description="Helical" evidence="7">
    <location>
        <begin position="341"/>
        <end position="370"/>
    </location>
</feature>
<dbReference type="InterPro" id="IPR052016">
    <property type="entry name" value="Bact_Sigma-Reg"/>
</dbReference>
<evidence type="ECO:0000256" key="1">
    <source>
        <dbReference type="ARBA" id="ARBA00004141"/>
    </source>
</evidence>
<dbReference type="InterPro" id="IPR001734">
    <property type="entry name" value="Na/solute_symporter"/>
</dbReference>
<dbReference type="RefSeq" id="WP_013505232.1">
    <property type="nucleotide sequence ID" value="NC_014836.1"/>
</dbReference>
<comment type="similarity">
    <text evidence="2">Belongs to the sodium:solute symporter (SSF) (TC 2.A.21) family.</text>
</comment>
<dbReference type="Pfam" id="PF13185">
    <property type="entry name" value="GAF_2"/>
    <property type="match status" value="1"/>
</dbReference>
<evidence type="ECO:0000256" key="3">
    <source>
        <dbReference type="ARBA" id="ARBA00022692"/>
    </source>
</evidence>
<feature type="transmembrane region" description="Helical" evidence="7">
    <location>
        <begin position="37"/>
        <end position="57"/>
    </location>
</feature>
<evidence type="ECO:0000256" key="4">
    <source>
        <dbReference type="ARBA" id="ARBA00022801"/>
    </source>
</evidence>
<evidence type="ECO:0000313" key="11">
    <source>
        <dbReference type="Proteomes" id="UP000002572"/>
    </source>
</evidence>
<dbReference type="PANTHER" id="PTHR43156">
    <property type="entry name" value="STAGE II SPORULATION PROTEIN E-RELATED"/>
    <property type="match status" value="1"/>
</dbReference>
<keyword evidence="6 7" id="KW-0472">Membrane</keyword>
<name>E6W112_DESIS</name>
<keyword evidence="5 7" id="KW-1133">Transmembrane helix</keyword>
<dbReference type="InterPro" id="IPR018212">
    <property type="entry name" value="Na/solute_symporter_CS"/>
</dbReference>
<evidence type="ECO:0000313" key="10">
    <source>
        <dbReference type="EMBL" id="ADU65344.1"/>
    </source>
</evidence>
<dbReference type="STRING" id="653733.Selin_0596"/>
<feature type="transmembrane region" description="Helical" evidence="7">
    <location>
        <begin position="295"/>
        <end position="321"/>
    </location>
</feature>
<feature type="transmembrane region" description="Helical" evidence="7">
    <location>
        <begin position="417"/>
        <end position="443"/>
    </location>
</feature>
<feature type="transmembrane region" description="Helical" evidence="7">
    <location>
        <begin position="69"/>
        <end position="87"/>
    </location>
</feature>
<dbReference type="Gene3D" id="3.30.450.40">
    <property type="match status" value="1"/>
</dbReference>
<dbReference type="SUPFAM" id="SSF55781">
    <property type="entry name" value="GAF domain-like"/>
    <property type="match status" value="1"/>
</dbReference>
<evidence type="ECO:0000256" key="2">
    <source>
        <dbReference type="ARBA" id="ARBA00006434"/>
    </source>
</evidence>
<dbReference type="InParanoid" id="E6W112"/>
<dbReference type="CDD" id="cd10322">
    <property type="entry name" value="SLC5sbd"/>
    <property type="match status" value="1"/>
</dbReference>
<evidence type="ECO:0000256" key="6">
    <source>
        <dbReference type="ARBA" id="ARBA00023136"/>
    </source>
</evidence>
<dbReference type="SMART" id="SM00331">
    <property type="entry name" value="PP2C_SIG"/>
    <property type="match status" value="1"/>
</dbReference>
<dbReference type="GO" id="GO:0016791">
    <property type="term" value="F:phosphatase activity"/>
    <property type="evidence" value="ECO:0007669"/>
    <property type="project" value="TreeGrafter"/>
</dbReference>
<dbReference type="EMBL" id="CP002432">
    <property type="protein sequence ID" value="ADU65344.1"/>
    <property type="molecule type" value="Genomic_DNA"/>
</dbReference>
<proteinExistence type="inferred from homology"/>
<protein>
    <submittedName>
        <fullName evidence="10">Stage II sporulation protein E</fullName>
    </submittedName>
</protein>
<feature type="domain" description="PPM-type phosphatase" evidence="9">
    <location>
        <begin position="853"/>
        <end position="1070"/>
    </location>
</feature>
<sequence>MISVYLVGLISLLYFLFLFAVAYYADKMRDASRSIISNAYIYSLSLAVYLTSWTFYGSVGRAATTGLDFLPIYLGPTLIAFSWWFLLRKMVRISKEQNIVSIADFISSRYGKSATLGAVVTIFAVIGVMPYIALQLKAVANTFEFLTLSASAVEQGVRRPIQGLPTYMDSALVAALLLAVFSMLFGARRLDATERHEGLVAAIAVESIVKLVSFLVIGIFVTYGMFGGFGDIFSRFLETFPERSHLLLLNTEQTPYVTWFTLTFVSMMAVMFLPRQFHAMVIENSDEKHIRTAMWCFPAYMFLINIFVIPIALGGLLLQGGDTANADFFVLLIPLQEGHPWLAMLVFIGGFSAAAGMVMVASVALATMILNHLLMPLILRFRIDTADMSGLLLHMKRLGIAVVVLLGYFYYKVIGETYALVNIGLISFLAVTQFAPAVIGGLFWKRGNHLGAMVGLVLGFVVWAYTLLIPSFIRSGWMTSTLLEEGPWGLSFLRPLELFGLSGFDMWSHALFWTMFFNLGAYLALSLLTSASSDEEEQAERFVDVFEGNDPALVTRERISQAPSVHEFRDLMAKFIGERQAHVALNQYMKEKSLALDEKHLPEYEVIGLKQFTEKTLAGSVGAAPARIILENYLSAKGSRMERVFDLFGSVTISRTTSREQLSVLYEVAREVSSGDDLSSILDNVLELLQGQFRFDLCVIRMLDEDKQALVVQSQVGMSSEHLGKSERNLSLETYIGTAFITNAPVVVNDADTADKAIAAQLARDEGIQSFAHVPVTMEGEPVGVLSAFSRTSKGIFTKEFMELFQNIAGQIGVAWRNARQTRKLIEVSEQQRELQIARAIQVGLLPAEVPDLPGVSLAGICIPAHQVGGDYYDFLLREELLDLVVADVSGHNIGAALVMTQARTFIQSRARDNRHPSELLAELNRFLYGDLLKAELFITMFYVQYDSASHRVTYASAGHNPPLLWRAETGQCERLDADGLILGIEPEVSFEEEETFLHPGDVLLLYTDGITEAENRQRSFFGEERLQVLLQEYHHLSAQQIIDALLDQVRLFTGSFHFRDDISMVVLKREAVSGRVKEKRPVLVAGNGKQGSGAGA</sequence>
<dbReference type="eggNOG" id="COG2203">
    <property type="taxonomic scope" value="Bacteria"/>
</dbReference>
<accession>E6W112</accession>
<dbReference type="PROSITE" id="PS50283">
    <property type="entry name" value="NA_SOLUT_SYMP_3"/>
    <property type="match status" value="1"/>
</dbReference>
<feature type="transmembrane region" description="Helical" evidence="7">
    <location>
        <begin position="199"/>
        <end position="226"/>
    </location>
</feature>
<dbReference type="AlphaFoldDB" id="E6W112"/>
<dbReference type="Pfam" id="PF07228">
    <property type="entry name" value="SpoIIE"/>
    <property type="match status" value="1"/>
</dbReference>
<keyword evidence="3 7" id="KW-0812">Transmembrane</keyword>
<dbReference type="GO" id="GO:0016020">
    <property type="term" value="C:membrane"/>
    <property type="evidence" value="ECO:0007669"/>
    <property type="project" value="UniProtKB-SubCell"/>
</dbReference>
<dbReference type="eggNOG" id="COG0591">
    <property type="taxonomic scope" value="Bacteria"/>
</dbReference>
<dbReference type="PROSITE" id="PS00457">
    <property type="entry name" value="NA_SOLUT_SYMP_2"/>
    <property type="match status" value="1"/>
</dbReference>
<dbReference type="HOGENOM" id="CLU_000445_22_2_0"/>
<dbReference type="InterPro" id="IPR029016">
    <property type="entry name" value="GAF-like_dom_sf"/>
</dbReference>
<dbReference type="SMART" id="SM00065">
    <property type="entry name" value="GAF"/>
    <property type="match status" value="1"/>
</dbReference>
<dbReference type="eggNOG" id="COG2208">
    <property type="taxonomic scope" value="Bacteria"/>
</dbReference>
<organism evidence="10 11">
    <name type="scientific">Desulfurispirillum indicum (strain ATCC BAA-1389 / DSM 22839 / S5)</name>
    <dbReference type="NCBI Taxonomy" id="653733"/>
    <lineage>
        <taxon>Bacteria</taxon>
        <taxon>Pseudomonadati</taxon>
        <taxon>Chrysiogenota</taxon>
        <taxon>Chrysiogenia</taxon>
        <taxon>Chrysiogenales</taxon>
        <taxon>Chrysiogenaceae</taxon>
        <taxon>Desulfurispirillum</taxon>
    </lineage>
</organism>
<feature type="transmembrane region" description="Helical" evidence="7">
    <location>
        <begin position="6"/>
        <end position="25"/>
    </location>
</feature>
<keyword evidence="11" id="KW-1185">Reference proteome</keyword>
<dbReference type="Proteomes" id="UP000002572">
    <property type="component" value="Chromosome"/>
</dbReference>